<protein>
    <submittedName>
        <fullName evidence="3">Uncharacterized protein</fullName>
    </submittedName>
</protein>
<reference evidence="3 5" key="2">
    <citation type="submission" date="2017-03" db="EMBL/GenBank/DDBJ databases">
        <authorList>
            <person name="Afonso C.L."/>
            <person name="Miller P.J."/>
            <person name="Scott M.A."/>
            <person name="Spackman E."/>
            <person name="Goraichik I."/>
            <person name="Dimitrov K.M."/>
            <person name="Suarez D.L."/>
            <person name="Swayne D.E."/>
        </authorList>
    </citation>
    <scope>NUCLEOTIDE SEQUENCE [LARGE SCALE GENOMIC DNA]</scope>
    <source>
        <strain evidence="3 5">ATCC 51113</strain>
    </source>
</reference>
<dbReference type="EMBL" id="NAEW01000004">
    <property type="protein sequence ID" value="OQM42116.1"/>
    <property type="molecule type" value="Genomic_DNA"/>
</dbReference>
<gene>
    <name evidence="2" type="ORF">BWD41_07095</name>
    <name evidence="3" type="ORF">BZK42_11315</name>
    <name evidence="1" type="ORF">KAM621c_09330</name>
</gene>
<dbReference type="Proteomes" id="UP000192573">
    <property type="component" value="Unassembled WGS sequence"/>
</dbReference>
<evidence type="ECO:0000313" key="2">
    <source>
        <dbReference type="EMBL" id="OLY69844.1"/>
    </source>
</evidence>
<dbReference type="EMBL" id="AP026382">
    <property type="protein sequence ID" value="BDN95828.1"/>
    <property type="molecule type" value="Genomic_DNA"/>
</dbReference>
<evidence type="ECO:0000313" key="3">
    <source>
        <dbReference type="EMBL" id="OQM42116.1"/>
    </source>
</evidence>
<sequence>MINPKVDFTYQYLWDPNFSNPLSSPTSEQSQQHIAKCKQKLAFSIFCLTSLARAHICEVLTGNLLEQPAIFRNTDGM</sequence>
<name>A0A1R0FZ75_CITBR</name>
<accession>A0A1R0FZ75</accession>
<evidence type="ECO:0000313" key="4">
    <source>
        <dbReference type="Proteomes" id="UP000185597"/>
    </source>
</evidence>
<dbReference type="AlphaFoldDB" id="A0A1R0FZ75"/>
<evidence type="ECO:0000313" key="1">
    <source>
        <dbReference type="EMBL" id="BDN95828.1"/>
    </source>
</evidence>
<reference evidence="2 4" key="1">
    <citation type="submission" date="2017-01" db="EMBL/GenBank/DDBJ databases">
        <title>First report of the plasmid-mediated mcr-1 gene in Citrobacter freudii.</title>
        <authorList>
            <person name="Liu J."/>
            <person name="Yang Y."/>
            <person name="Li Y."/>
            <person name="Liu D."/>
            <person name="Tuo H."/>
            <person name="Davis M."/>
            <person name="Zhang A."/>
        </authorList>
    </citation>
    <scope>NUCLEOTIDE SEQUENCE [LARGE SCALE GENOMIC DNA]</scope>
    <source>
        <strain evidence="2 4">SCC4</strain>
    </source>
</reference>
<organism evidence="3 5">
    <name type="scientific">Citrobacter braakii</name>
    <dbReference type="NCBI Taxonomy" id="57706"/>
    <lineage>
        <taxon>Bacteria</taxon>
        <taxon>Pseudomonadati</taxon>
        <taxon>Pseudomonadota</taxon>
        <taxon>Gammaproteobacteria</taxon>
        <taxon>Enterobacterales</taxon>
        <taxon>Enterobacteriaceae</taxon>
        <taxon>Citrobacter</taxon>
        <taxon>Citrobacter freundii complex</taxon>
    </lineage>
</organism>
<dbReference type="OrthoDB" id="6593606at2"/>
<evidence type="ECO:0000313" key="5">
    <source>
        <dbReference type="Proteomes" id="UP000192573"/>
    </source>
</evidence>
<dbReference type="Proteomes" id="UP001058317">
    <property type="component" value="Chromosome"/>
</dbReference>
<dbReference type="EMBL" id="MTCP01000002">
    <property type="protein sequence ID" value="OLY69844.1"/>
    <property type="molecule type" value="Genomic_DNA"/>
</dbReference>
<dbReference type="Proteomes" id="UP000185597">
    <property type="component" value="Unassembled WGS sequence"/>
</dbReference>
<reference evidence="1" key="3">
    <citation type="submission" date="2022-07" db="EMBL/GenBank/DDBJ databases">
        <title>Complete genome sequence of carbapenem-resistant Citrobacter spp. in Japan.</title>
        <authorList>
            <person name="Maehana S."/>
            <person name="Suzuki M."/>
            <person name="Kitasato H."/>
        </authorList>
    </citation>
    <scope>NUCLEOTIDE SEQUENCE</scope>
    <source>
        <strain evidence="1">KAM621</strain>
    </source>
</reference>
<proteinExistence type="predicted"/>